<organism evidence="1 2">
    <name type="scientific">Candidatus Contendobacter odensis Run_B_J11</name>
    <dbReference type="NCBI Taxonomy" id="1400861"/>
    <lineage>
        <taxon>Bacteria</taxon>
        <taxon>Pseudomonadati</taxon>
        <taxon>Pseudomonadota</taxon>
        <taxon>Gammaproteobacteria</taxon>
        <taxon>Candidatus Competibacteraceae</taxon>
        <taxon>Candidatus Contendibacter</taxon>
    </lineage>
</organism>
<accession>A0A7U7GCH1</accession>
<dbReference type="EMBL" id="CBTK010000135">
    <property type="protein sequence ID" value="CDH45269.1"/>
    <property type="molecule type" value="Genomic_DNA"/>
</dbReference>
<proteinExistence type="predicted"/>
<dbReference type="SUPFAM" id="SSF50630">
    <property type="entry name" value="Acid proteases"/>
    <property type="match status" value="1"/>
</dbReference>
<protein>
    <recommendedName>
        <fullName evidence="3">Clan AA aspartic protease</fullName>
    </recommendedName>
</protein>
<evidence type="ECO:0000313" key="2">
    <source>
        <dbReference type="Proteomes" id="UP000019184"/>
    </source>
</evidence>
<sequence>MGLIYADLELFNSDDLALQRRGYLQSDQVRHITIKALVDSGAYMLAINEDIATQLDLPKLDEQLAEMADGRRIKLDIVGPVDVRFANRATTVRAMVLPGNTEPLLGVIPLEDMDVVINPRQQTLVVNPQTPYIPKKPLK</sequence>
<dbReference type="RefSeq" id="WP_034432807.1">
    <property type="nucleotide sequence ID" value="NZ_CBTK010000135.1"/>
</dbReference>
<evidence type="ECO:0000313" key="1">
    <source>
        <dbReference type="EMBL" id="CDH45269.1"/>
    </source>
</evidence>
<dbReference type="InterPro" id="IPR021109">
    <property type="entry name" value="Peptidase_aspartic_dom_sf"/>
</dbReference>
<comment type="caution">
    <text evidence="1">The sequence shown here is derived from an EMBL/GenBank/DDBJ whole genome shotgun (WGS) entry which is preliminary data.</text>
</comment>
<reference evidence="1 2" key="1">
    <citation type="journal article" date="2014" name="ISME J.">
        <title>Candidatus Competibacter-lineage genomes retrieved from metagenomes reveal functional metabolic diversity.</title>
        <authorList>
            <person name="McIlroy S.J."/>
            <person name="Albertsen M."/>
            <person name="Andresen E.K."/>
            <person name="Saunders A.M."/>
            <person name="Kristiansen R."/>
            <person name="Stokholm-Bjerregaard M."/>
            <person name="Nielsen K.L."/>
            <person name="Nielsen P.H."/>
        </authorList>
    </citation>
    <scope>NUCLEOTIDE SEQUENCE [LARGE SCALE GENOMIC DNA]</scope>
    <source>
        <strain evidence="1 2">Run_B_J11</strain>
    </source>
</reference>
<dbReference type="Proteomes" id="UP000019184">
    <property type="component" value="Unassembled WGS sequence"/>
</dbReference>
<dbReference type="InterPro" id="IPR022274">
    <property type="entry name" value="Peptidase_asp_AF0612"/>
</dbReference>
<evidence type="ECO:0008006" key="3">
    <source>
        <dbReference type="Google" id="ProtNLM"/>
    </source>
</evidence>
<dbReference type="OrthoDB" id="530768at2"/>
<dbReference type="CDD" id="cd00303">
    <property type="entry name" value="retropepsin_like"/>
    <property type="match status" value="1"/>
</dbReference>
<dbReference type="NCBIfam" id="TIGR03698">
    <property type="entry name" value="clan_AA_DTGF"/>
    <property type="match status" value="1"/>
</dbReference>
<name>A0A7U7GCH1_9GAMM</name>
<keyword evidence="2" id="KW-1185">Reference proteome</keyword>
<dbReference type="Gene3D" id="2.40.70.10">
    <property type="entry name" value="Acid Proteases"/>
    <property type="match status" value="1"/>
</dbReference>
<dbReference type="Pfam" id="PF13975">
    <property type="entry name" value="gag-asp_proteas"/>
    <property type="match status" value="1"/>
</dbReference>
<dbReference type="AlphaFoldDB" id="A0A7U7GCH1"/>
<gene>
    <name evidence="1" type="ORF">BN874_220039</name>
</gene>